<keyword evidence="1" id="KW-0732">Signal</keyword>
<dbReference type="RefSeq" id="WP_183964213.1">
    <property type="nucleotide sequence ID" value="NZ_BAABEW010000004.1"/>
</dbReference>
<feature type="chain" id="PRO_5031385423" description="Alpha/beta hydrolase" evidence="1">
    <location>
        <begin position="22"/>
        <end position="483"/>
    </location>
</feature>
<comment type="caution">
    <text evidence="2">The sequence shown here is derived from an EMBL/GenBank/DDBJ whole genome shotgun (WGS) entry which is preliminary data.</text>
</comment>
<dbReference type="EMBL" id="JACHGB010000001">
    <property type="protein sequence ID" value="MBB5270681.1"/>
    <property type="molecule type" value="Genomic_DNA"/>
</dbReference>
<dbReference type="Proteomes" id="UP000532440">
    <property type="component" value="Unassembled WGS sequence"/>
</dbReference>
<name>A0A7W8HFV2_9BURK</name>
<reference evidence="2 3" key="1">
    <citation type="submission" date="2020-08" db="EMBL/GenBank/DDBJ databases">
        <title>Genomic Encyclopedia of Type Strains, Phase IV (KMG-IV): sequencing the most valuable type-strain genomes for metagenomic binning, comparative biology and taxonomic classification.</title>
        <authorList>
            <person name="Goeker M."/>
        </authorList>
    </citation>
    <scope>NUCLEOTIDE SEQUENCE [LARGE SCALE GENOMIC DNA]</scope>
    <source>
        <strain evidence="2 3">DSM 29781</strain>
    </source>
</reference>
<feature type="signal peptide" evidence="1">
    <location>
        <begin position="1"/>
        <end position="21"/>
    </location>
</feature>
<gene>
    <name evidence="2" type="ORF">HNQ70_000665</name>
</gene>
<proteinExistence type="predicted"/>
<evidence type="ECO:0000256" key="1">
    <source>
        <dbReference type="SAM" id="SignalP"/>
    </source>
</evidence>
<dbReference type="Gene3D" id="3.40.50.1820">
    <property type="entry name" value="alpha/beta hydrolase"/>
    <property type="match status" value="1"/>
</dbReference>
<protein>
    <recommendedName>
        <fullName evidence="4">Alpha/beta hydrolase</fullName>
    </recommendedName>
</protein>
<evidence type="ECO:0000313" key="3">
    <source>
        <dbReference type="Proteomes" id="UP000532440"/>
    </source>
</evidence>
<sequence>MHPYPALRLSALALAVVGALAACSSGGDGDPAPVPEAPRPQDARVYAPAEAAATTFAAMAAAPTDTVDMSTTSRWAGVLGGASYRIEVPANWNGKLVMYAHGYRGTGSALTVSDPSIRRHLIQNGYAWAASSYSRNHYDVRAGVEDTNALALQFTKIAAANSRPLPEPSRLYITGHSMGGHVTGAAIDEEAQTTANNRVRYHGAVPMCGVMGDTELFNQFAAMQVTAQAIAGVPSYPFQKWSEISGLVTSTLFQTFPGTPTVTGQKYLSVLQNITGGVRPMFDLGIAVGGSFPSAWGTFGGDGTISGILNHNVLDTTGYTYTITGDAAGSTALNAAVQKVSPEPDANRLRTDGLRWVPKVNGDFRIPVVSIHTLGDLFVPFSMQQTFRQRTDAKGNGAWLVQRAIRGASHCDFTVAEQVDAFEAMVRWERDGIKPAGDDVVTPATVAAPTFGCAFTDNTIGPDDGGTVRALRPVILANSASCS</sequence>
<evidence type="ECO:0008006" key="4">
    <source>
        <dbReference type="Google" id="ProtNLM"/>
    </source>
</evidence>
<keyword evidence="3" id="KW-1185">Reference proteome</keyword>
<dbReference type="InterPro" id="IPR029058">
    <property type="entry name" value="AB_hydrolase_fold"/>
</dbReference>
<accession>A0A7W8HFV2</accession>
<dbReference type="AlphaFoldDB" id="A0A7W8HFV2"/>
<evidence type="ECO:0000313" key="2">
    <source>
        <dbReference type="EMBL" id="MBB5270681.1"/>
    </source>
</evidence>
<organism evidence="2 3">
    <name type="scientific">Quisquiliibacterium transsilvanicum</name>
    <dbReference type="NCBI Taxonomy" id="1549638"/>
    <lineage>
        <taxon>Bacteria</taxon>
        <taxon>Pseudomonadati</taxon>
        <taxon>Pseudomonadota</taxon>
        <taxon>Betaproteobacteria</taxon>
        <taxon>Burkholderiales</taxon>
        <taxon>Burkholderiaceae</taxon>
        <taxon>Quisquiliibacterium</taxon>
    </lineage>
</organism>
<dbReference type="SUPFAM" id="SSF53474">
    <property type="entry name" value="alpha/beta-Hydrolases"/>
    <property type="match status" value="1"/>
</dbReference>